<evidence type="ECO:0000256" key="8">
    <source>
        <dbReference type="SAM" id="Phobius"/>
    </source>
</evidence>
<evidence type="ECO:0000313" key="10">
    <source>
        <dbReference type="EMBL" id="QPV61927.1"/>
    </source>
</evidence>
<keyword evidence="2" id="KW-1003">Cell membrane</keyword>
<feature type="transmembrane region" description="Helical" evidence="8">
    <location>
        <begin position="381"/>
        <end position="397"/>
    </location>
</feature>
<feature type="transmembrane region" description="Helical" evidence="8">
    <location>
        <begin position="169"/>
        <end position="187"/>
    </location>
</feature>
<dbReference type="GO" id="GO:0008610">
    <property type="term" value="P:lipid biosynthetic process"/>
    <property type="evidence" value="ECO:0007669"/>
    <property type="project" value="UniProtKB-ARBA"/>
</dbReference>
<evidence type="ECO:0000256" key="6">
    <source>
        <dbReference type="ARBA" id="ARBA00022989"/>
    </source>
</evidence>
<proteinExistence type="predicted"/>
<keyword evidence="5 8" id="KW-0812">Transmembrane</keyword>
<dbReference type="EMBL" id="CP065856">
    <property type="protein sequence ID" value="QPV61927.1"/>
    <property type="molecule type" value="Genomic_DNA"/>
</dbReference>
<feature type="transmembrane region" description="Helical" evidence="8">
    <location>
        <begin position="409"/>
        <end position="430"/>
    </location>
</feature>
<feature type="transmembrane region" description="Helical" evidence="8">
    <location>
        <begin position="89"/>
        <end position="112"/>
    </location>
</feature>
<keyword evidence="11" id="KW-1185">Reference proteome</keyword>
<dbReference type="GO" id="GO:0005886">
    <property type="term" value="C:plasma membrane"/>
    <property type="evidence" value="ECO:0007669"/>
    <property type="project" value="UniProtKB-SubCell"/>
</dbReference>
<dbReference type="AlphaFoldDB" id="A0A7T3FWR2"/>
<organism evidence="10 11">
    <name type="scientific">Halosimplex litoreum</name>
    <dbReference type="NCBI Taxonomy" id="1198301"/>
    <lineage>
        <taxon>Archaea</taxon>
        <taxon>Methanobacteriati</taxon>
        <taxon>Methanobacteriota</taxon>
        <taxon>Stenosarchaea group</taxon>
        <taxon>Halobacteria</taxon>
        <taxon>Halobacteriales</taxon>
        <taxon>Haloarculaceae</taxon>
        <taxon>Halosimplex</taxon>
    </lineage>
</organism>
<keyword evidence="4 10" id="KW-0808">Transferase</keyword>
<evidence type="ECO:0000313" key="11">
    <source>
        <dbReference type="Proteomes" id="UP000595001"/>
    </source>
</evidence>
<evidence type="ECO:0000256" key="4">
    <source>
        <dbReference type="ARBA" id="ARBA00022679"/>
    </source>
</evidence>
<dbReference type="InterPro" id="IPR038731">
    <property type="entry name" value="RgtA/B/C-like"/>
</dbReference>
<name>A0A7T3FWR2_9EURY</name>
<dbReference type="RefSeq" id="WP_198060745.1">
    <property type="nucleotide sequence ID" value="NZ_CP065856.1"/>
</dbReference>
<feature type="domain" description="Glycosyltransferase RgtA/B/C/D-like" evidence="9">
    <location>
        <begin position="141"/>
        <end position="244"/>
    </location>
</feature>
<feature type="transmembrane region" description="Helical" evidence="8">
    <location>
        <begin position="217"/>
        <end position="245"/>
    </location>
</feature>
<evidence type="ECO:0000256" key="2">
    <source>
        <dbReference type="ARBA" id="ARBA00022475"/>
    </source>
</evidence>
<sequence length="591" mass="64932">MALLDPLARARRQVGDDLRADPYLPYILLAALLLSSFWVWHRLPNFATRDERWRVVDPVEVLAAVLDDPRLGSVSEGVGYWRTYGSAMYLAALALIPVLVVALATDALPAFSDMGRHLDVGFWTHWLRTPEWIWTWSVLFVRLANVAMAVGCVYVVYRIGTTLRDRATGRLAAALLTVTWALLILAHEGGEDVPSLFFLLLSLYFAVRYVETGADRLFYWGALFGGVSIAFKLSGGVSAVMLGVAHLQRARRSEAGFVSGALRPKFLATGVLIGAATIVAGYPSILFGAPSEFVGRLARAFGSKSQPHGWLVQPSWWWILRSYLHGVGLPLAVGLAGGALAALARIREDSLPADGLRLALVGVGVYLAVFSSWRYVRTHHLLPVAALLVVVLAVGLARLRERRPAVGRAVVAVLLVTSAVYAGAGTLAYASQPRDQAVDYLRTNAGADDTIETYTYDPQDAAVPHTDRVDTRFGVAPDSFELRCPEYVVLNYHKSILYLAPDSWGKRAETLSNDAVEAHVRTLLAEDTYPYQIAGEYGRTPRFLDGKGRAPMYQRLLRVSVRPRTMQYGDPQDMGVDQYTVVLRRTGSCET</sequence>
<evidence type="ECO:0000256" key="1">
    <source>
        <dbReference type="ARBA" id="ARBA00004651"/>
    </source>
</evidence>
<comment type="subcellular location">
    <subcellularLocation>
        <location evidence="1">Cell membrane</location>
        <topology evidence="1">Multi-pass membrane protein</topology>
    </subcellularLocation>
</comment>
<dbReference type="PANTHER" id="PTHR33908:SF11">
    <property type="entry name" value="MEMBRANE PROTEIN"/>
    <property type="match status" value="1"/>
</dbReference>
<feature type="transmembrane region" description="Helical" evidence="8">
    <location>
        <begin position="356"/>
        <end position="375"/>
    </location>
</feature>
<feature type="transmembrane region" description="Helical" evidence="8">
    <location>
        <begin position="323"/>
        <end position="344"/>
    </location>
</feature>
<keyword evidence="6 8" id="KW-1133">Transmembrane helix</keyword>
<dbReference type="Proteomes" id="UP000595001">
    <property type="component" value="Chromosome"/>
</dbReference>
<feature type="transmembrane region" description="Helical" evidence="8">
    <location>
        <begin position="266"/>
        <end position="287"/>
    </location>
</feature>
<accession>A0A7T3FWR2</accession>
<dbReference type="GO" id="GO:0016763">
    <property type="term" value="F:pentosyltransferase activity"/>
    <property type="evidence" value="ECO:0007669"/>
    <property type="project" value="TreeGrafter"/>
</dbReference>
<evidence type="ECO:0000259" key="9">
    <source>
        <dbReference type="Pfam" id="PF13231"/>
    </source>
</evidence>
<dbReference type="PANTHER" id="PTHR33908">
    <property type="entry name" value="MANNOSYLTRANSFERASE YKCB-RELATED"/>
    <property type="match status" value="1"/>
</dbReference>
<dbReference type="KEGG" id="hlt:I7X12_14355"/>
<gene>
    <name evidence="10" type="ORF">I7X12_14355</name>
</gene>
<keyword evidence="7 8" id="KW-0472">Membrane</keyword>
<dbReference type="Pfam" id="PF13231">
    <property type="entry name" value="PMT_2"/>
    <property type="match status" value="1"/>
</dbReference>
<dbReference type="OrthoDB" id="239143at2157"/>
<reference evidence="10 11" key="1">
    <citation type="submission" date="2020-12" db="EMBL/GenBank/DDBJ databases">
        <title>Halosimplex halophilum sp. nov. and Halosimplex salinum sp. nov., two new members of the genus Halosimplex.</title>
        <authorList>
            <person name="Cui H.L."/>
        </authorList>
    </citation>
    <scope>NUCLEOTIDE SEQUENCE [LARGE SCALE GENOMIC DNA]</scope>
    <source>
        <strain evidence="10 11">YGH94</strain>
    </source>
</reference>
<keyword evidence="3" id="KW-0328">Glycosyltransferase</keyword>
<dbReference type="InterPro" id="IPR050297">
    <property type="entry name" value="LipidA_mod_glycosyltrf_83"/>
</dbReference>
<evidence type="ECO:0000256" key="7">
    <source>
        <dbReference type="ARBA" id="ARBA00023136"/>
    </source>
</evidence>
<protein>
    <submittedName>
        <fullName evidence="10">Glycosyltransferase family 39 protein</fullName>
    </submittedName>
</protein>
<feature type="transmembrane region" description="Helical" evidence="8">
    <location>
        <begin position="23"/>
        <end position="40"/>
    </location>
</feature>
<feature type="transmembrane region" description="Helical" evidence="8">
    <location>
        <begin position="132"/>
        <end position="157"/>
    </location>
</feature>
<dbReference type="GeneID" id="60589698"/>
<evidence type="ECO:0000256" key="5">
    <source>
        <dbReference type="ARBA" id="ARBA00022692"/>
    </source>
</evidence>
<evidence type="ECO:0000256" key="3">
    <source>
        <dbReference type="ARBA" id="ARBA00022676"/>
    </source>
</evidence>